<dbReference type="Proteomes" id="UP000736583">
    <property type="component" value="Unassembled WGS sequence"/>
</dbReference>
<sequence>MFNKNRNYFYRGLYDVLTISERIISYKDFKIIIDNLEESFEDYKK</sequence>
<dbReference type="RefSeq" id="WP_216456324.1">
    <property type="nucleotide sequence ID" value="NZ_JAHLQL010000001.1"/>
</dbReference>
<organism evidence="1 2">
    <name type="scientific">Clostridium simiarum</name>
    <dbReference type="NCBI Taxonomy" id="2841506"/>
    <lineage>
        <taxon>Bacteria</taxon>
        <taxon>Bacillati</taxon>
        <taxon>Bacillota</taxon>
        <taxon>Clostridia</taxon>
        <taxon>Eubacteriales</taxon>
        <taxon>Clostridiaceae</taxon>
        <taxon>Clostridium</taxon>
    </lineage>
</organism>
<keyword evidence="2" id="KW-1185">Reference proteome</keyword>
<comment type="caution">
    <text evidence="1">The sequence shown here is derived from an EMBL/GenBank/DDBJ whole genome shotgun (WGS) entry which is preliminary data.</text>
</comment>
<proteinExistence type="predicted"/>
<accession>A0ABS6EYL6</accession>
<evidence type="ECO:0000313" key="1">
    <source>
        <dbReference type="EMBL" id="MBU5591317.1"/>
    </source>
</evidence>
<gene>
    <name evidence="1" type="ORF">KQI89_06045</name>
</gene>
<reference evidence="1 2" key="1">
    <citation type="submission" date="2021-06" db="EMBL/GenBank/DDBJ databases">
        <authorList>
            <person name="Sun Q."/>
            <person name="Li D."/>
        </authorList>
    </citation>
    <scope>NUCLEOTIDE SEQUENCE [LARGE SCALE GENOMIC DNA]</scope>
    <source>
        <strain evidence="1 2">MSJ-4</strain>
    </source>
</reference>
<evidence type="ECO:0000313" key="2">
    <source>
        <dbReference type="Proteomes" id="UP000736583"/>
    </source>
</evidence>
<name>A0ABS6EYL6_9CLOT</name>
<dbReference type="EMBL" id="JAHLQL010000001">
    <property type="protein sequence ID" value="MBU5591317.1"/>
    <property type="molecule type" value="Genomic_DNA"/>
</dbReference>
<protein>
    <submittedName>
        <fullName evidence="1">Uncharacterized protein</fullName>
    </submittedName>
</protein>